<dbReference type="Proteomes" id="UP000628710">
    <property type="component" value="Unassembled WGS sequence"/>
</dbReference>
<name>A0A934JTV6_9GAMM</name>
<dbReference type="SUPFAM" id="SSF82657">
    <property type="entry name" value="BolA-like"/>
    <property type="match status" value="1"/>
</dbReference>
<keyword evidence="4" id="KW-1185">Reference proteome</keyword>
<comment type="caution">
    <text evidence="3">The sequence shown here is derived from an EMBL/GenBank/DDBJ whole genome shotgun (WGS) entry which is preliminary data.</text>
</comment>
<dbReference type="InterPro" id="IPR036065">
    <property type="entry name" value="BolA-like_sf"/>
</dbReference>
<gene>
    <name evidence="3" type="ORF">I8J31_11095</name>
</gene>
<sequence>MIIQQQIDHRLKNAIDVFHMTLDNESYMHNVPEGSESHFKLVLVSDVFEGKRLVQRHQFVYQVLAEEMAKIHALAMHLYSKKEWLSREELAPSSPNCHGGEKGLLS</sequence>
<dbReference type="InterPro" id="IPR002634">
    <property type="entry name" value="BolA"/>
</dbReference>
<dbReference type="EMBL" id="JAEMNX010000011">
    <property type="protein sequence ID" value="MBJ7538221.1"/>
    <property type="molecule type" value="Genomic_DNA"/>
</dbReference>
<dbReference type="RefSeq" id="WP_199468627.1">
    <property type="nucleotide sequence ID" value="NZ_JAEMNX010000011.1"/>
</dbReference>
<evidence type="ECO:0000256" key="2">
    <source>
        <dbReference type="RuleBase" id="RU003860"/>
    </source>
</evidence>
<accession>A0A934JTV6</accession>
<evidence type="ECO:0000313" key="3">
    <source>
        <dbReference type="EMBL" id="MBJ7538221.1"/>
    </source>
</evidence>
<evidence type="ECO:0000256" key="1">
    <source>
        <dbReference type="ARBA" id="ARBA00005578"/>
    </source>
</evidence>
<comment type="similarity">
    <text evidence="1 2">Belongs to the BolA/IbaG family.</text>
</comment>
<reference evidence="3" key="1">
    <citation type="submission" date="2020-12" db="EMBL/GenBank/DDBJ databases">
        <title>Marinomonas arctica sp. nov., a psychrotolerant bacterium isolated from the Arctic.</title>
        <authorList>
            <person name="Zhang Y."/>
        </authorList>
    </citation>
    <scope>NUCLEOTIDE SEQUENCE</scope>
    <source>
        <strain evidence="3">C1424</strain>
    </source>
</reference>
<dbReference type="PIRSF" id="PIRSF003113">
    <property type="entry name" value="BolA"/>
    <property type="match status" value="1"/>
</dbReference>
<dbReference type="AlphaFoldDB" id="A0A934JTV6"/>
<organism evidence="3 4">
    <name type="scientific">Marinomonas transparens</name>
    <dbReference type="NCBI Taxonomy" id="2795388"/>
    <lineage>
        <taxon>Bacteria</taxon>
        <taxon>Pseudomonadati</taxon>
        <taxon>Pseudomonadota</taxon>
        <taxon>Gammaproteobacteria</taxon>
        <taxon>Oceanospirillales</taxon>
        <taxon>Oceanospirillaceae</taxon>
        <taxon>Marinomonas</taxon>
    </lineage>
</organism>
<evidence type="ECO:0000313" key="4">
    <source>
        <dbReference type="Proteomes" id="UP000628710"/>
    </source>
</evidence>
<proteinExistence type="inferred from homology"/>
<dbReference type="PANTHER" id="PTHR46229">
    <property type="entry name" value="BOLA TRANSCRIPTION REGULATOR"/>
    <property type="match status" value="1"/>
</dbReference>
<protein>
    <submittedName>
        <fullName evidence="3">BolA/IbaG family iron-sulfur metabolism protein</fullName>
    </submittedName>
</protein>
<dbReference type="PANTHER" id="PTHR46229:SF2">
    <property type="entry name" value="BOLA-LIKE PROTEIN 1"/>
    <property type="match status" value="1"/>
</dbReference>
<dbReference type="InterPro" id="IPR050961">
    <property type="entry name" value="BolA/IbaG_stress_morph_reg"/>
</dbReference>
<dbReference type="Gene3D" id="3.30.300.90">
    <property type="entry name" value="BolA-like"/>
    <property type="match status" value="1"/>
</dbReference>
<dbReference type="Pfam" id="PF01722">
    <property type="entry name" value="BolA"/>
    <property type="match status" value="1"/>
</dbReference>